<evidence type="ECO:0000256" key="3">
    <source>
        <dbReference type="ARBA" id="ARBA00022842"/>
    </source>
</evidence>
<organism evidence="6 7">
    <name type="scientific">Psilocybe cyanescens</name>
    <dbReference type="NCBI Taxonomy" id="93625"/>
    <lineage>
        <taxon>Eukaryota</taxon>
        <taxon>Fungi</taxon>
        <taxon>Dikarya</taxon>
        <taxon>Basidiomycota</taxon>
        <taxon>Agaricomycotina</taxon>
        <taxon>Agaricomycetes</taxon>
        <taxon>Agaricomycetidae</taxon>
        <taxon>Agaricales</taxon>
        <taxon>Agaricineae</taxon>
        <taxon>Strophariaceae</taxon>
        <taxon>Psilocybe</taxon>
    </lineage>
</organism>
<dbReference type="InterPro" id="IPR006073">
    <property type="entry name" value="GTP-bd"/>
</dbReference>
<dbReference type="AlphaFoldDB" id="A0A409X3G3"/>
<dbReference type="GO" id="GO:0005739">
    <property type="term" value="C:mitochondrion"/>
    <property type="evidence" value="ECO:0007669"/>
    <property type="project" value="TreeGrafter"/>
</dbReference>
<keyword evidence="2" id="KW-0547">Nucleotide-binding</keyword>
<reference evidence="6 7" key="1">
    <citation type="journal article" date="2018" name="Evol. Lett.">
        <title>Horizontal gene cluster transfer increased hallucinogenic mushroom diversity.</title>
        <authorList>
            <person name="Reynolds H.T."/>
            <person name="Vijayakumar V."/>
            <person name="Gluck-Thaler E."/>
            <person name="Korotkin H.B."/>
            <person name="Matheny P.B."/>
            <person name="Slot J.C."/>
        </authorList>
    </citation>
    <scope>NUCLEOTIDE SEQUENCE [LARGE SCALE GENOMIC DNA]</scope>
    <source>
        <strain evidence="6 7">2631</strain>
    </source>
</reference>
<dbReference type="EMBL" id="NHYD01002737">
    <property type="protein sequence ID" value="PPQ85284.1"/>
    <property type="molecule type" value="Genomic_DNA"/>
</dbReference>
<evidence type="ECO:0000313" key="6">
    <source>
        <dbReference type="EMBL" id="PPQ85284.1"/>
    </source>
</evidence>
<keyword evidence="3" id="KW-0460">Magnesium</keyword>
<protein>
    <recommendedName>
        <fullName evidence="5">EngB-type G domain-containing protein</fullName>
    </recommendedName>
</protein>
<dbReference type="OrthoDB" id="391988at2759"/>
<sequence>MSVFLKVTSPLRPFCYPSRTTRYSYSTKQNIWANAQAADFLAAAKSISSIPKSNGLPEIVVIGRANAGKSTVLNCVLGRRSLVSTSKKAGHTKALNFFRVGAEPGKLVLVDAPGYGARGRAEWGTLFDHYISNRPELKRIYILFNAKHGLNETDKQMLAHLSDSLMTDRGTQPFTLQSIITKADTVPVAKLQTVLSAMKKDIWDAAPLCLSPIVTSAEMSPPFGVDQVRQSITEACGL</sequence>
<feature type="domain" description="EngB-type G" evidence="5">
    <location>
        <begin position="55"/>
        <end position="238"/>
    </location>
</feature>
<dbReference type="STRING" id="93625.A0A409X3G3"/>
<evidence type="ECO:0000256" key="1">
    <source>
        <dbReference type="ARBA" id="ARBA00022723"/>
    </source>
</evidence>
<evidence type="ECO:0000256" key="4">
    <source>
        <dbReference type="ARBA" id="ARBA00023134"/>
    </source>
</evidence>
<evidence type="ECO:0000256" key="2">
    <source>
        <dbReference type="ARBA" id="ARBA00022741"/>
    </source>
</evidence>
<keyword evidence="1" id="KW-0479">Metal-binding</keyword>
<proteinExistence type="predicted"/>
<dbReference type="InterPro" id="IPR027417">
    <property type="entry name" value="P-loop_NTPase"/>
</dbReference>
<comment type="caution">
    <text evidence="6">The sequence shown here is derived from an EMBL/GenBank/DDBJ whole genome shotgun (WGS) entry which is preliminary data.</text>
</comment>
<dbReference type="Pfam" id="PF01926">
    <property type="entry name" value="MMR_HSR1"/>
    <property type="match status" value="1"/>
</dbReference>
<dbReference type="SUPFAM" id="SSF52540">
    <property type="entry name" value="P-loop containing nucleoside triphosphate hydrolases"/>
    <property type="match status" value="1"/>
</dbReference>
<dbReference type="PANTHER" id="PTHR46498">
    <property type="entry name" value="GTP-BINDING PROTEIN 8"/>
    <property type="match status" value="1"/>
</dbReference>
<dbReference type="PANTHER" id="PTHR46498:SF1">
    <property type="entry name" value="GTP-BINDING PROTEIN 8"/>
    <property type="match status" value="1"/>
</dbReference>
<dbReference type="InterPro" id="IPR030393">
    <property type="entry name" value="G_ENGB_dom"/>
</dbReference>
<dbReference type="GO" id="GO:0046872">
    <property type="term" value="F:metal ion binding"/>
    <property type="evidence" value="ECO:0007669"/>
    <property type="project" value="UniProtKB-KW"/>
</dbReference>
<gene>
    <name evidence="6" type="ORF">CVT25_010057</name>
</gene>
<dbReference type="CDD" id="cd01876">
    <property type="entry name" value="YihA_EngB"/>
    <property type="match status" value="1"/>
</dbReference>
<name>A0A409X3G3_PSICY</name>
<evidence type="ECO:0000313" key="7">
    <source>
        <dbReference type="Proteomes" id="UP000283269"/>
    </source>
</evidence>
<dbReference type="PROSITE" id="PS51706">
    <property type="entry name" value="G_ENGB"/>
    <property type="match status" value="1"/>
</dbReference>
<keyword evidence="7" id="KW-1185">Reference proteome</keyword>
<dbReference type="Proteomes" id="UP000283269">
    <property type="component" value="Unassembled WGS sequence"/>
</dbReference>
<dbReference type="InParanoid" id="A0A409X3G3"/>
<dbReference type="InterPro" id="IPR052279">
    <property type="entry name" value="EngB_GTPase"/>
</dbReference>
<dbReference type="GO" id="GO:0005525">
    <property type="term" value="F:GTP binding"/>
    <property type="evidence" value="ECO:0007669"/>
    <property type="project" value="UniProtKB-KW"/>
</dbReference>
<accession>A0A409X3G3</accession>
<dbReference type="Gene3D" id="3.40.50.300">
    <property type="entry name" value="P-loop containing nucleotide triphosphate hydrolases"/>
    <property type="match status" value="1"/>
</dbReference>
<keyword evidence="4" id="KW-0342">GTP-binding</keyword>
<evidence type="ECO:0000259" key="5">
    <source>
        <dbReference type="PROSITE" id="PS51706"/>
    </source>
</evidence>